<gene>
    <name evidence="1" type="ORF">GCM10009550_01600</name>
</gene>
<dbReference type="Proteomes" id="UP001500665">
    <property type="component" value="Unassembled WGS sequence"/>
</dbReference>
<name>A0ABN1Q1I0_9ACTN</name>
<protein>
    <submittedName>
        <fullName evidence="1">Uncharacterized protein</fullName>
    </submittedName>
</protein>
<proteinExistence type="predicted"/>
<reference evidence="1 2" key="1">
    <citation type="journal article" date="2019" name="Int. J. Syst. Evol. Microbiol.">
        <title>The Global Catalogue of Microorganisms (GCM) 10K type strain sequencing project: providing services to taxonomists for standard genome sequencing and annotation.</title>
        <authorList>
            <consortium name="The Broad Institute Genomics Platform"/>
            <consortium name="The Broad Institute Genome Sequencing Center for Infectious Disease"/>
            <person name="Wu L."/>
            <person name="Ma J."/>
        </authorList>
    </citation>
    <scope>NUCLEOTIDE SEQUENCE [LARGE SCALE GENOMIC DNA]</scope>
    <source>
        <strain evidence="1 2">JCM 10696</strain>
    </source>
</reference>
<dbReference type="RefSeq" id="WP_344235547.1">
    <property type="nucleotide sequence ID" value="NZ_BAAAHH010000001.1"/>
</dbReference>
<keyword evidence="2" id="KW-1185">Reference proteome</keyword>
<dbReference type="EMBL" id="BAAAHH010000001">
    <property type="protein sequence ID" value="GAA0936080.1"/>
    <property type="molecule type" value="Genomic_DNA"/>
</dbReference>
<evidence type="ECO:0000313" key="1">
    <source>
        <dbReference type="EMBL" id="GAA0936080.1"/>
    </source>
</evidence>
<accession>A0ABN1Q1I0</accession>
<organism evidence="1 2">
    <name type="scientific">Actinocorallia libanotica</name>
    <dbReference type="NCBI Taxonomy" id="46162"/>
    <lineage>
        <taxon>Bacteria</taxon>
        <taxon>Bacillati</taxon>
        <taxon>Actinomycetota</taxon>
        <taxon>Actinomycetes</taxon>
        <taxon>Streptosporangiales</taxon>
        <taxon>Thermomonosporaceae</taxon>
        <taxon>Actinocorallia</taxon>
    </lineage>
</organism>
<sequence length="77" mass="8497">MLWIARATHRTLPLESIGPLMDHDDACEWLVGQVATMSHLTETERDHVASRARTAEAGMRHATVAWAFTIAPEVTTG</sequence>
<comment type="caution">
    <text evidence="1">The sequence shown here is derived from an EMBL/GenBank/DDBJ whole genome shotgun (WGS) entry which is preliminary data.</text>
</comment>
<evidence type="ECO:0000313" key="2">
    <source>
        <dbReference type="Proteomes" id="UP001500665"/>
    </source>
</evidence>